<evidence type="ECO:0000313" key="2">
    <source>
        <dbReference type="EMBL" id="KAH3733813.1"/>
    </source>
</evidence>
<evidence type="ECO:0000313" key="3">
    <source>
        <dbReference type="Proteomes" id="UP000828390"/>
    </source>
</evidence>
<reference evidence="2" key="2">
    <citation type="submission" date="2020-11" db="EMBL/GenBank/DDBJ databases">
        <authorList>
            <person name="McCartney M.A."/>
            <person name="Auch B."/>
            <person name="Kono T."/>
            <person name="Mallez S."/>
            <person name="Becker A."/>
            <person name="Gohl D.M."/>
            <person name="Silverstein K.A.T."/>
            <person name="Koren S."/>
            <person name="Bechman K.B."/>
            <person name="Herman A."/>
            <person name="Abrahante J.E."/>
            <person name="Garbe J."/>
        </authorList>
    </citation>
    <scope>NUCLEOTIDE SEQUENCE</scope>
    <source>
        <strain evidence="2">Duluth1</strain>
        <tissue evidence="2">Whole animal</tissue>
    </source>
</reference>
<evidence type="ECO:0000259" key="1">
    <source>
        <dbReference type="Pfam" id="PF20266"/>
    </source>
</evidence>
<name>A0A9D4CUP0_DREPO</name>
<dbReference type="Pfam" id="PF20266">
    <property type="entry name" value="Mab-21_C"/>
    <property type="match status" value="1"/>
</dbReference>
<accession>A0A9D4CUP0</accession>
<keyword evidence="3" id="KW-1185">Reference proteome</keyword>
<organism evidence="2 3">
    <name type="scientific">Dreissena polymorpha</name>
    <name type="common">Zebra mussel</name>
    <name type="synonym">Mytilus polymorpha</name>
    <dbReference type="NCBI Taxonomy" id="45954"/>
    <lineage>
        <taxon>Eukaryota</taxon>
        <taxon>Metazoa</taxon>
        <taxon>Spiralia</taxon>
        <taxon>Lophotrochozoa</taxon>
        <taxon>Mollusca</taxon>
        <taxon>Bivalvia</taxon>
        <taxon>Autobranchia</taxon>
        <taxon>Heteroconchia</taxon>
        <taxon>Euheterodonta</taxon>
        <taxon>Imparidentia</taxon>
        <taxon>Neoheterodontei</taxon>
        <taxon>Myida</taxon>
        <taxon>Dreissenoidea</taxon>
        <taxon>Dreissenidae</taxon>
        <taxon>Dreissena</taxon>
    </lineage>
</organism>
<reference evidence="2" key="1">
    <citation type="journal article" date="2019" name="bioRxiv">
        <title>The Genome of the Zebra Mussel, Dreissena polymorpha: A Resource for Invasive Species Research.</title>
        <authorList>
            <person name="McCartney M.A."/>
            <person name="Auch B."/>
            <person name="Kono T."/>
            <person name="Mallez S."/>
            <person name="Zhang Y."/>
            <person name="Obille A."/>
            <person name="Becker A."/>
            <person name="Abrahante J.E."/>
            <person name="Garbe J."/>
            <person name="Badalamenti J.P."/>
            <person name="Herman A."/>
            <person name="Mangelson H."/>
            <person name="Liachko I."/>
            <person name="Sullivan S."/>
            <person name="Sone E.D."/>
            <person name="Koren S."/>
            <person name="Silverstein K.A.T."/>
            <person name="Beckman K.B."/>
            <person name="Gohl D.M."/>
        </authorList>
    </citation>
    <scope>NUCLEOTIDE SEQUENCE</scope>
    <source>
        <strain evidence="2">Duluth1</strain>
        <tissue evidence="2">Whole animal</tissue>
    </source>
</reference>
<sequence>MILKDVLKPQNKEISSYILKNIVLWQGERNPQTQFHPCSLLHWLHDGLTELRTAIAKQHLQYYMIPERNLMEACGMTDVLQHKWVADITDMLEEGPGVILRLEKIRKAIIAFTWPMQWFSKKRMQIEMLRLEESIRALKCRDANKVLNDSDFMLNAIWIRLEREYEEVKTLMLLEGSSVNALEDIHRKILM</sequence>
<feature type="domain" description="Mab-21-like HhH/H2TH-like" evidence="1">
    <location>
        <begin position="8"/>
        <end position="76"/>
    </location>
</feature>
<dbReference type="Gene3D" id="1.10.1410.40">
    <property type="match status" value="1"/>
</dbReference>
<protein>
    <recommendedName>
        <fullName evidence="1">Mab-21-like HhH/H2TH-like domain-containing protein</fullName>
    </recommendedName>
</protein>
<comment type="caution">
    <text evidence="2">The sequence shown here is derived from an EMBL/GenBank/DDBJ whole genome shotgun (WGS) entry which is preliminary data.</text>
</comment>
<proteinExistence type="predicted"/>
<dbReference type="AlphaFoldDB" id="A0A9D4CUP0"/>
<dbReference type="InterPro" id="IPR046906">
    <property type="entry name" value="Mab-21_HhH/H2TH-like"/>
</dbReference>
<dbReference type="EMBL" id="JAIWYP010000011">
    <property type="protein sequence ID" value="KAH3733813.1"/>
    <property type="molecule type" value="Genomic_DNA"/>
</dbReference>
<gene>
    <name evidence="2" type="ORF">DPMN_040248</name>
</gene>
<dbReference type="Proteomes" id="UP000828390">
    <property type="component" value="Unassembled WGS sequence"/>
</dbReference>